<keyword evidence="1" id="KW-0472">Membrane</keyword>
<evidence type="ECO:0008006" key="4">
    <source>
        <dbReference type="Google" id="ProtNLM"/>
    </source>
</evidence>
<feature type="transmembrane region" description="Helical" evidence="1">
    <location>
        <begin position="20"/>
        <end position="40"/>
    </location>
</feature>
<name>A0A919K849_9ACTN</name>
<dbReference type="AlphaFoldDB" id="A0A919K849"/>
<keyword evidence="3" id="KW-1185">Reference proteome</keyword>
<evidence type="ECO:0000313" key="3">
    <source>
        <dbReference type="Proteomes" id="UP000636960"/>
    </source>
</evidence>
<comment type="caution">
    <text evidence="2">The sequence shown here is derived from an EMBL/GenBank/DDBJ whole genome shotgun (WGS) entry which is preliminary data.</text>
</comment>
<dbReference type="Pfam" id="PF14559">
    <property type="entry name" value="TPR_19"/>
    <property type="match status" value="1"/>
</dbReference>
<dbReference type="InterPro" id="IPR011990">
    <property type="entry name" value="TPR-like_helical_dom_sf"/>
</dbReference>
<accession>A0A919K849</accession>
<organism evidence="2 3">
    <name type="scientific">Paractinoplanes rishiriensis</name>
    <dbReference type="NCBI Taxonomy" id="1050105"/>
    <lineage>
        <taxon>Bacteria</taxon>
        <taxon>Bacillati</taxon>
        <taxon>Actinomycetota</taxon>
        <taxon>Actinomycetes</taxon>
        <taxon>Micromonosporales</taxon>
        <taxon>Micromonosporaceae</taxon>
        <taxon>Paractinoplanes</taxon>
    </lineage>
</organism>
<keyword evidence="1" id="KW-0812">Transmembrane</keyword>
<reference evidence="2" key="1">
    <citation type="submission" date="2021-01" db="EMBL/GenBank/DDBJ databases">
        <title>Whole genome shotgun sequence of Actinoplanes rishiriensis NBRC 108556.</title>
        <authorList>
            <person name="Komaki H."/>
            <person name="Tamura T."/>
        </authorList>
    </citation>
    <scope>NUCLEOTIDE SEQUENCE</scope>
    <source>
        <strain evidence="2">NBRC 108556</strain>
    </source>
</reference>
<gene>
    <name evidence="2" type="ORF">Ari01nite_79090</name>
</gene>
<proteinExistence type="predicted"/>
<dbReference type="Proteomes" id="UP000636960">
    <property type="component" value="Unassembled WGS sequence"/>
</dbReference>
<dbReference type="RefSeq" id="WP_203788273.1">
    <property type="nucleotide sequence ID" value="NZ_BOMV01000083.1"/>
</dbReference>
<dbReference type="Gene3D" id="1.25.40.10">
    <property type="entry name" value="Tetratricopeptide repeat domain"/>
    <property type="match status" value="1"/>
</dbReference>
<keyword evidence="1" id="KW-1133">Transmembrane helix</keyword>
<protein>
    <recommendedName>
        <fullName evidence="4">Tetratricopeptide repeat protein</fullName>
    </recommendedName>
</protein>
<sequence>MTDSPEPAGRWAARLRGWQARWLVALTALAVLTGTIGLQADLLSLWPNRPCWLRAESELTAPYNIVVANPAVAGRAGHNLAREIRHTLERQIATAVEPDGALVQVGAPCRAGVSAAGGDRAAELDRARRSQNGDIAVSFVLYPRTHHTGVRLEFSIGGPRLREAAELAGYTVFDELDIGNLDGGTASRDLLSTAAEQAGTHVRLLRAVAQYSSDQYPAAARTLTALLDESLGRLTRRLVLVLLGNAHGRLAAGRDFAAAERYYRAALRVDPGYPRARLGLAEIAYQAGATDCRRLAPAARRALTDAYREYETVGAGPVSADLPDLEARARAGLGRVATCRLLSGDRRWLAAALEHLRFVVGRYEANPAHHWLRTPASEAYGQLGAIHAYVLGNRPGAGACYRRAAEIAFADRSRLFRTMAHESPGDDAAC</sequence>
<dbReference type="EMBL" id="BOMV01000083">
    <property type="protein sequence ID" value="GIF00445.1"/>
    <property type="molecule type" value="Genomic_DNA"/>
</dbReference>
<evidence type="ECO:0000313" key="2">
    <source>
        <dbReference type="EMBL" id="GIF00445.1"/>
    </source>
</evidence>
<dbReference type="SUPFAM" id="SSF48452">
    <property type="entry name" value="TPR-like"/>
    <property type="match status" value="1"/>
</dbReference>
<evidence type="ECO:0000256" key="1">
    <source>
        <dbReference type="SAM" id="Phobius"/>
    </source>
</evidence>